<name>A0A9Q3P7R4_9BASI</name>
<organism evidence="1 2">
    <name type="scientific">Austropuccinia psidii MF-1</name>
    <dbReference type="NCBI Taxonomy" id="1389203"/>
    <lineage>
        <taxon>Eukaryota</taxon>
        <taxon>Fungi</taxon>
        <taxon>Dikarya</taxon>
        <taxon>Basidiomycota</taxon>
        <taxon>Pucciniomycotina</taxon>
        <taxon>Pucciniomycetes</taxon>
        <taxon>Pucciniales</taxon>
        <taxon>Sphaerophragmiaceae</taxon>
        <taxon>Austropuccinia</taxon>
    </lineage>
</organism>
<evidence type="ECO:0000313" key="1">
    <source>
        <dbReference type="EMBL" id="MBW0550792.1"/>
    </source>
</evidence>
<dbReference type="Proteomes" id="UP000765509">
    <property type="component" value="Unassembled WGS sequence"/>
</dbReference>
<evidence type="ECO:0000313" key="2">
    <source>
        <dbReference type="Proteomes" id="UP000765509"/>
    </source>
</evidence>
<sequence>MQTFNNENSVGNKRNEQSAISKELIDRYSKFNIDDINETRIKQAISLIKTDNKKVLDDISNSFTQVKTYTIVLKKCFDASQEEVSKLTMNLNQATADSTNKQIYGKN</sequence>
<dbReference type="EMBL" id="AVOT02056460">
    <property type="protein sequence ID" value="MBW0550792.1"/>
    <property type="molecule type" value="Genomic_DNA"/>
</dbReference>
<dbReference type="AlphaFoldDB" id="A0A9Q3P7R4"/>
<comment type="caution">
    <text evidence="1">The sequence shown here is derived from an EMBL/GenBank/DDBJ whole genome shotgun (WGS) entry which is preliminary data.</text>
</comment>
<accession>A0A9Q3P7R4</accession>
<proteinExistence type="predicted"/>
<reference evidence="1" key="1">
    <citation type="submission" date="2021-03" db="EMBL/GenBank/DDBJ databases">
        <title>Draft genome sequence of rust myrtle Austropuccinia psidii MF-1, a brazilian biotype.</title>
        <authorList>
            <person name="Quecine M.C."/>
            <person name="Pachon D.M.R."/>
            <person name="Bonatelli M.L."/>
            <person name="Correr F.H."/>
            <person name="Franceschini L.M."/>
            <person name="Leite T.F."/>
            <person name="Margarido G.R.A."/>
            <person name="Almeida C.A."/>
            <person name="Ferrarezi J.A."/>
            <person name="Labate C.A."/>
        </authorList>
    </citation>
    <scope>NUCLEOTIDE SEQUENCE</scope>
    <source>
        <strain evidence="1">MF-1</strain>
    </source>
</reference>
<protein>
    <submittedName>
        <fullName evidence="1">Uncharacterized protein</fullName>
    </submittedName>
</protein>
<gene>
    <name evidence="1" type="ORF">O181_090507</name>
</gene>
<keyword evidence="2" id="KW-1185">Reference proteome</keyword>